<feature type="domain" description="SAM" evidence="1">
    <location>
        <begin position="26"/>
        <end position="66"/>
    </location>
</feature>
<organism evidence="2">
    <name type="scientific">Castor canadensis</name>
    <name type="common">American beaver</name>
    <dbReference type="NCBI Taxonomy" id="51338"/>
    <lineage>
        <taxon>Eukaryota</taxon>
        <taxon>Metazoa</taxon>
        <taxon>Chordata</taxon>
        <taxon>Craniata</taxon>
        <taxon>Vertebrata</taxon>
        <taxon>Euteleostomi</taxon>
        <taxon>Mammalia</taxon>
        <taxon>Eutheria</taxon>
        <taxon>Euarchontoglires</taxon>
        <taxon>Glires</taxon>
        <taxon>Rodentia</taxon>
        <taxon>Castorimorpha</taxon>
        <taxon>Castoridae</taxon>
        <taxon>Castor</taxon>
    </lineage>
</organism>
<dbReference type="InterPro" id="IPR001660">
    <property type="entry name" value="SAM"/>
</dbReference>
<proteinExistence type="predicted"/>
<accession>A0A8C0XPK4</accession>
<dbReference type="GO" id="GO:0030036">
    <property type="term" value="P:actin cytoskeleton organization"/>
    <property type="evidence" value="ECO:0007669"/>
    <property type="project" value="TreeGrafter"/>
</dbReference>
<dbReference type="Ensembl" id="ENSCCNT00000038659.1">
    <property type="protein sequence ID" value="ENSCCNP00000030703.1"/>
    <property type="gene ID" value="ENSCCNG00000029349.1"/>
</dbReference>
<evidence type="ECO:0000313" key="2">
    <source>
        <dbReference type="Ensembl" id="ENSCCNP00000030703.1"/>
    </source>
</evidence>
<sequence length="73" mass="8813">MQRLWLWRGQNSRVHGKFQCWEIEAKEACDWLRAAGFPQYAQLYEDSQFPINIVAVKNDHDFLEKELVEPLYR</sequence>
<name>A0A8C0XPK4_CASCN</name>
<dbReference type="Pfam" id="PF07647">
    <property type="entry name" value="SAM_2"/>
    <property type="match status" value="1"/>
</dbReference>
<dbReference type="AlphaFoldDB" id="A0A8C0XPK4"/>
<dbReference type="InterPro" id="IPR013761">
    <property type="entry name" value="SAM/pointed_sf"/>
</dbReference>
<dbReference type="GO" id="GO:0035023">
    <property type="term" value="P:regulation of Rho protein signal transduction"/>
    <property type="evidence" value="ECO:0007669"/>
    <property type="project" value="TreeGrafter"/>
</dbReference>
<protein>
    <recommendedName>
        <fullName evidence="1">SAM domain-containing protein</fullName>
    </recommendedName>
</protein>
<dbReference type="PANTHER" id="PTHR12659">
    <property type="entry name" value="RHO-TYPE GTPASE ACTIVATING PROTEIN"/>
    <property type="match status" value="1"/>
</dbReference>
<dbReference type="SUPFAM" id="SSF47769">
    <property type="entry name" value="SAM/Pointed domain"/>
    <property type="match status" value="1"/>
</dbReference>
<dbReference type="GO" id="GO:0005096">
    <property type="term" value="F:GTPase activator activity"/>
    <property type="evidence" value="ECO:0007669"/>
    <property type="project" value="TreeGrafter"/>
</dbReference>
<dbReference type="PANTHER" id="PTHR12659:SF6">
    <property type="entry name" value="STAR-RELATED LIPID TRANSFER PROTEIN 13"/>
    <property type="match status" value="1"/>
</dbReference>
<reference evidence="2" key="1">
    <citation type="submission" date="2023-09" db="UniProtKB">
        <authorList>
            <consortium name="Ensembl"/>
        </authorList>
    </citation>
    <scope>IDENTIFICATION</scope>
</reference>
<dbReference type="Gene3D" id="1.10.287.2070">
    <property type="match status" value="1"/>
</dbReference>
<evidence type="ECO:0000259" key="1">
    <source>
        <dbReference type="Pfam" id="PF07647"/>
    </source>
</evidence>